<evidence type="ECO:0000256" key="2">
    <source>
        <dbReference type="SAM" id="SignalP"/>
    </source>
</evidence>
<comment type="caution">
    <text evidence="3">The sequence shown here is derived from an EMBL/GenBank/DDBJ whole genome shotgun (WGS) entry which is preliminary data.</text>
</comment>
<sequence length="125" mass="12158">MAVRSVLLVAAVALALGGCAASPTSSPGEPPSVSAPAPSSMSVAPSSAAPGSAPAAITVSGQVVEGVESGCLLLRAPDKTYLLIGGDRAVLQVGKQVTVTGRPTPDLMSTCQQGTPFQVSSVQGG</sequence>
<evidence type="ECO:0000313" key="4">
    <source>
        <dbReference type="Proteomes" id="UP001501470"/>
    </source>
</evidence>
<evidence type="ECO:0008006" key="5">
    <source>
        <dbReference type="Google" id="ProtNLM"/>
    </source>
</evidence>
<evidence type="ECO:0000256" key="1">
    <source>
        <dbReference type="SAM" id="MobiDB-lite"/>
    </source>
</evidence>
<feature type="signal peptide" evidence="2">
    <location>
        <begin position="1"/>
        <end position="20"/>
    </location>
</feature>
<feature type="chain" id="PRO_5046495170" description="Lipoprotein" evidence="2">
    <location>
        <begin position="21"/>
        <end position="125"/>
    </location>
</feature>
<reference evidence="3 4" key="1">
    <citation type="journal article" date="2019" name="Int. J. Syst. Evol. Microbiol.">
        <title>The Global Catalogue of Microorganisms (GCM) 10K type strain sequencing project: providing services to taxonomists for standard genome sequencing and annotation.</title>
        <authorList>
            <consortium name="The Broad Institute Genomics Platform"/>
            <consortium name="The Broad Institute Genome Sequencing Center for Infectious Disease"/>
            <person name="Wu L."/>
            <person name="Ma J."/>
        </authorList>
    </citation>
    <scope>NUCLEOTIDE SEQUENCE [LARGE SCALE GENOMIC DNA]</scope>
    <source>
        <strain evidence="3 4">JCM 15933</strain>
    </source>
</reference>
<name>A0ABN2CQJ3_9ACTN</name>
<evidence type="ECO:0000313" key="3">
    <source>
        <dbReference type="EMBL" id="GAA1562652.1"/>
    </source>
</evidence>
<dbReference type="PROSITE" id="PS51257">
    <property type="entry name" value="PROKAR_LIPOPROTEIN"/>
    <property type="match status" value="1"/>
</dbReference>
<gene>
    <name evidence="3" type="ORF">GCM10009827_100230</name>
</gene>
<keyword evidence="4" id="KW-1185">Reference proteome</keyword>
<dbReference type="EMBL" id="BAAAQD010000032">
    <property type="protein sequence ID" value="GAA1562652.1"/>
    <property type="molecule type" value="Genomic_DNA"/>
</dbReference>
<feature type="region of interest" description="Disordered" evidence="1">
    <location>
        <begin position="20"/>
        <end position="53"/>
    </location>
</feature>
<protein>
    <recommendedName>
        <fullName evidence="5">Lipoprotein</fullName>
    </recommendedName>
</protein>
<dbReference type="Proteomes" id="UP001501470">
    <property type="component" value="Unassembled WGS sequence"/>
</dbReference>
<accession>A0ABN2CQJ3</accession>
<keyword evidence="2" id="KW-0732">Signal</keyword>
<proteinExistence type="predicted"/>
<organism evidence="3 4">
    <name type="scientific">Dactylosporangium maewongense</name>
    <dbReference type="NCBI Taxonomy" id="634393"/>
    <lineage>
        <taxon>Bacteria</taxon>
        <taxon>Bacillati</taxon>
        <taxon>Actinomycetota</taxon>
        <taxon>Actinomycetes</taxon>
        <taxon>Micromonosporales</taxon>
        <taxon>Micromonosporaceae</taxon>
        <taxon>Dactylosporangium</taxon>
    </lineage>
</organism>